<dbReference type="EMBL" id="JAKMUU010000004">
    <property type="protein sequence ID" value="MCZ9307391.1"/>
    <property type="molecule type" value="Genomic_DNA"/>
</dbReference>
<dbReference type="RefSeq" id="WP_269946538.1">
    <property type="nucleotide sequence ID" value="NZ_JAKMUU010000004.1"/>
</dbReference>
<name>A0A9X3MAQ4_9CORY</name>
<dbReference type="PANTHER" id="PTHR33164">
    <property type="entry name" value="TRANSCRIPTIONAL REGULATOR, MARR FAMILY"/>
    <property type="match status" value="1"/>
</dbReference>
<comment type="caution">
    <text evidence="2">The sequence shown here is derived from an EMBL/GenBank/DDBJ whole genome shotgun (WGS) entry which is preliminary data.</text>
</comment>
<dbReference type="InterPro" id="IPR000835">
    <property type="entry name" value="HTH_MarR-typ"/>
</dbReference>
<organism evidence="2 4">
    <name type="scientific">Corynebacterium curieae</name>
    <dbReference type="NCBI Taxonomy" id="2913500"/>
    <lineage>
        <taxon>Bacteria</taxon>
        <taxon>Bacillati</taxon>
        <taxon>Actinomycetota</taxon>
        <taxon>Actinomycetes</taxon>
        <taxon>Mycobacteriales</taxon>
        <taxon>Corynebacteriaceae</taxon>
        <taxon>Corynebacterium</taxon>
    </lineage>
</organism>
<protein>
    <submittedName>
        <fullName evidence="2">MarR family transcriptional regulator</fullName>
    </submittedName>
</protein>
<proteinExistence type="predicted"/>
<evidence type="ECO:0000313" key="3">
    <source>
        <dbReference type="EMBL" id="MDV2424094.1"/>
    </source>
</evidence>
<dbReference type="EMBL" id="JAVBID010000007">
    <property type="protein sequence ID" value="MDV2424094.1"/>
    <property type="molecule type" value="Genomic_DNA"/>
</dbReference>
<accession>A0A9X3MAQ4</accession>
<reference evidence="2" key="1">
    <citation type="submission" date="2022-02" db="EMBL/GenBank/DDBJ databases">
        <title>Corynebacterium sp. from urogenital microbiome.</title>
        <authorList>
            <person name="Cappelli E.A."/>
            <person name="Ribeiro T.G."/>
            <person name="Peixe L."/>
        </authorList>
    </citation>
    <scope>NUCLEOTIDE SEQUENCE</scope>
    <source>
        <strain evidence="2">C8Ua_181</strain>
    </source>
</reference>
<keyword evidence="5" id="KW-1185">Reference proteome</keyword>
<evidence type="ECO:0000313" key="4">
    <source>
        <dbReference type="Proteomes" id="UP001146430"/>
    </source>
</evidence>
<evidence type="ECO:0000259" key="1">
    <source>
        <dbReference type="PROSITE" id="PS50995"/>
    </source>
</evidence>
<dbReference type="GO" id="GO:0006950">
    <property type="term" value="P:response to stress"/>
    <property type="evidence" value="ECO:0007669"/>
    <property type="project" value="TreeGrafter"/>
</dbReference>
<gene>
    <name evidence="2" type="ORF">L8V01_07870</name>
    <name evidence="3" type="ORF">RAE13_06675</name>
</gene>
<dbReference type="InterPro" id="IPR036390">
    <property type="entry name" value="WH_DNA-bd_sf"/>
</dbReference>
<dbReference type="Pfam" id="PF12802">
    <property type="entry name" value="MarR_2"/>
    <property type="match status" value="1"/>
</dbReference>
<dbReference type="Gene3D" id="1.10.10.10">
    <property type="entry name" value="Winged helix-like DNA-binding domain superfamily/Winged helix DNA-binding domain"/>
    <property type="match status" value="1"/>
</dbReference>
<dbReference type="InterPro" id="IPR036388">
    <property type="entry name" value="WH-like_DNA-bd_sf"/>
</dbReference>
<dbReference type="Proteomes" id="UP001146430">
    <property type="component" value="Unassembled WGS sequence"/>
</dbReference>
<reference evidence="3 5" key="2">
    <citation type="submission" date="2023-08" db="EMBL/GenBank/DDBJ databases">
        <title>Genomic characterization of the C. tuberculostearicum species complex, a ubiquitous member of the human skin microbiome.</title>
        <authorList>
            <person name="Ahmed N."/>
            <person name="Deming C."/>
            <person name="Conlan S."/>
            <person name="Segre J."/>
        </authorList>
    </citation>
    <scope>NUCLEOTIDE SEQUENCE [LARGE SCALE GENOMIC DNA]</scope>
    <source>
        <strain evidence="3 5">CTNIH19</strain>
    </source>
</reference>
<evidence type="ECO:0000313" key="2">
    <source>
        <dbReference type="EMBL" id="MCZ9307391.1"/>
    </source>
</evidence>
<dbReference type="GO" id="GO:0003700">
    <property type="term" value="F:DNA-binding transcription factor activity"/>
    <property type="evidence" value="ECO:0007669"/>
    <property type="project" value="InterPro"/>
</dbReference>
<dbReference type="AlphaFoldDB" id="A0A9X3MAQ4"/>
<dbReference type="SMART" id="SM00347">
    <property type="entry name" value="HTH_MARR"/>
    <property type="match status" value="1"/>
</dbReference>
<dbReference type="PANTHER" id="PTHR33164:SF43">
    <property type="entry name" value="HTH-TYPE TRANSCRIPTIONAL REPRESSOR YETL"/>
    <property type="match status" value="1"/>
</dbReference>
<evidence type="ECO:0000313" key="5">
    <source>
        <dbReference type="Proteomes" id="UP001185631"/>
    </source>
</evidence>
<dbReference type="InterPro" id="IPR039422">
    <property type="entry name" value="MarR/SlyA-like"/>
</dbReference>
<dbReference type="PRINTS" id="PR00598">
    <property type="entry name" value="HTHMARR"/>
</dbReference>
<feature type="domain" description="HTH marR-type" evidence="1">
    <location>
        <begin position="5"/>
        <end position="139"/>
    </location>
</feature>
<sequence>MTSRATEIANLIRQVGIAHRTKANEWIADASLTPEQAFALGHIVDNQDNGVIARDLAEVTRTKPASVANLVKGLETRGLITRAPSPTDSRIKFIHPTELGTQLHADFKDTLGKADEDIFGSLTPAEQDQLIALLERITENS</sequence>
<dbReference type="Proteomes" id="UP001185631">
    <property type="component" value="Unassembled WGS sequence"/>
</dbReference>
<dbReference type="SUPFAM" id="SSF46785">
    <property type="entry name" value="Winged helix' DNA-binding domain"/>
    <property type="match status" value="1"/>
</dbReference>
<dbReference type="PROSITE" id="PS50995">
    <property type="entry name" value="HTH_MARR_2"/>
    <property type="match status" value="1"/>
</dbReference>